<dbReference type="RefSeq" id="WP_150031116.1">
    <property type="nucleotide sequence ID" value="NZ_VWSH01000001.1"/>
</dbReference>
<feature type="coiled-coil region" evidence="1">
    <location>
        <begin position="296"/>
        <end position="344"/>
    </location>
</feature>
<evidence type="ECO:0000256" key="1">
    <source>
        <dbReference type="SAM" id="Coils"/>
    </source>
</evidence>
<evidence type="ECO:0000313" key="3">
    <source>
        <dbReference type="EMBL" id="KAA5536539.1"/>
    </source>
</evidence>
<sequence>MSIVCRNSFIFIFLLLLTGTGMYAQEPSPASVSETTENIENANSYLDSKTASLDKYLSRSEKIQQRLLKRLQRKEQKMLKKLAAKDSALYYQYLQQQGLSYDSIAALSNDTAYRNKFALQKNSTIDSLRGVQNFIQKQEDKLNAASGIAGKAGIASPAVSTNSTTGNLSGLQQNLNVQQNIDGLIQQKTQSLKSFAAQHTDIKGLEGIQKDVYYAREKIKNWRELAEEPDDAEAKALEYLQGTEGFDKFLKQDNNAFGGLGSNATAADLQRMGYQTKASVNAMLQKSLGNNMSAVQQQMSQQVQQYSEKLNGITDKVNDVKGSIHEAKQGLQSAKDAKKDLSQNLKGEDFKVNPEKGKPFWQRLEWQYNFQTARASVDNGKPATMDLGVNVGYKQNERLSFGIGLGSSIGLGQNWQHIKLSYEGISARAYADWKWIYGFSFQAGYERSFIPAGRAYLPENETSGNPANPPAANTDNVLKNAFGGQQQTAYLGIMKRYKINSNWNGTFLAGYNFLWQQEGQRSPWLLRFGWGK</sequence>
<feature type="signal peptide" evidence="2">
    <location>
        <begin position="1"/>
        <end position="24"/>
    </location>
</feature>
<evidence type="ECO:0000256" key="2">
    <source>
        <dbReference type="SAM" id="SignalP"/>
    </source>
</evidence>
<reference evidence="3 4" key="1">
    <citation type="submission" date="2019-09" db="EMBL/GenBank/DDBJ databases">
        <title>Genome sequence and assembly of Taibaiella sp.</title>
        <authorList>
            <person name="Chhetri G."/>
        </authorList>
    </citation>
    <scope>NUCLEOTIDE SEQUENCE [LARGE SCALE GENOMIC DNA]</scope>
    <source>
        <strain evidence="3 4">KVB11</strain>
    </source>
</reference>
<proteinExistence type="predicted"/>
<keyword evidence="1" id="KW-0175">Coiled coil</keyword>
<evidence type="ECO:0000313" key="4">
    <source>
        <dbReference type="Proteomes" id="UP000323632"/>
    </source>
</evidence>
<feature type="chain" id="PRO_5024324835" description="Autotransporter domain-containing protein" evidence="2">
    <location>
        <begin position="25"/>
        <end position="532"/>
    </location>
</feature>
<accession>A0A5M6CTP7</accession>
<organism evidence="3 4">
    <name type="scientific">Taibaiella lutea</name>
    <dbReference type="NCBI Taxonomy" id="2608001"/>
    <lineage>
        <taxon>Bacteria</taxon>
        <taxon>Pseudomonadati</taxon>
        <taxon>Bacteroidota</taxon>
        <taxon>Chitinophagia</taxon>
        <taxon>Chitinophagales</taxon>
        <taxon>Chitinophagaceae</taxon>
        <taxon>Taibaiella</taxon>
    </lineage>
</organism>
<keyword evidence="2" id="KW-0732">Signal</keyword>
<evidence type="ECO:0008006" key="5">
    <source>
        <dbReference type="Google" id="ProtNLM"/>
    </source>
</evidence>
<comment type="caution">
    <text evidence="3">The sequence shown here is derived from an EMBL/GenBank/DDBJ whole genome shotgun (WGS) entry which is preliminary data.</text>
</comment>
<dbReference type="AlphaFoldDB" id="A0A5M6CTP7"/>
<gene>
    <name evidence="3" type="ORF">F0919_02400</name>
</gene>
<keyword evidence="4" id="KW-1185">Reference proteome</keyword>
<dbReference type="Proteomes" id="UP000323632">
    <property type="component" value="Unassembled WGS sequence"/>
</dbReference>
<protein>
    <recommendedName>
        <fullName evidence="5">Autotransporter domain-containing protein</fullName>
    </recommendedName>
</protein>
<name>A0A5M6CTP7_9BACT</name>
<dbReference type="EMBL" id="VWSH01000001">
    <property type="protein sequence ID" value="KAA5536539.1"/>
    <property type="molecule type" value="Genomic_DNA"/>
</dbReference>